<dbReference type="Proteomes" id="UP000293142">
    <property type="component" value="Unassembled WGS sequence"/>
</dbReference>
<name>A0A4Q9DXE2_9BACL</name>
<keyword evidence="2" id="KW-1185">Reference proteome</keyword>
<comment type="caution">
    <text evidence="1">The sequence shown here is derived from an EMBL/GenBank/DDBJ whole genome shotgun (WGS) entry which is preliminary data.</text>
</comment>
<dbReference type="OrthoDB" id="2690514at2"/>
<protein>
    <submittedName>
        <fullName evidence="1">DUF2515 domain-containing protein</fullName>
    </submittedName>
</protein>
<dbReference type="Pfam" id="PF10720">
    <property type="entry name" value="DUF2515"/>
    <property type="match status" value="1"/>
</dbReference>
<reference evidence="1 2" key="1">
    <citation type="submission" date="2019-02" db="EMBL/GenBank/DDBJ databases">
        <title>Paenibacillus sp. nov., isolated from surface-sterilized tissue of Thalictrum simplex L.</title>
        <authorList>
            <person name="Tuo L."/>
        </authorList>
    </citation>
    <scope>NUCLEOTIDE SEQUENCE [LARGE SCALE GENOMIC DNA]</scope>
    <source>
        <strain evidence="1 2">N2SHLJ1</strain>
    </source>
</reference>
<dbReference type="AlphaFoldDB" id="A0A4Q9DXE2"/>
<organism evidence="1 2">
    <name type="scientific">Paenibacillus thalictri</name>
    <dbReference type="NCBI Taxonomy" id="2527873"/>
    <lineage>
        <taxon>Bacteria</taxon>
        <taxon>Bacillati</taxon>
        <taxon>Bacillota</taxon>
        <taxon>Bacilli</taxon>
        <taxon>Bacillales</taxon>
        <taxon>Paenibacillaceae</taxon>
        <taxon>Paenibacillus</taxon>
    </lineage>
</organism>
<proteinExistence type="predicted"/>
<sequence>MMIAFVKQKINALKQSRFLQLNAVKKELKKKSKHIRNSVRLPALTPKDGELIERIKEKTERLNANNVTRTTAYYDFYCRHPEIHWALLGHMVSRNGGWNMTDLKGELLSRLLSEQEQKEFFHFLERGNWLIFQDVYPQFLLYEESLKRKENLFYLLPYFHVSTFMETMWNHFMKRGDRYSLAMALIINEQNYLEQRVICNEYYRKTVLQTIEFKMQDILSLNQILFPCYRDMKNTTSTTVMVGQTLHHFASLHDRILLGKRLYSVIFNDPDVSRCITDWAADHPHTASRKDYWPHLFNDVNESLPGVPYKRKTDHCRLREHAAKIYSPSLRYVWNHVEHDKAEVGDWFKDWKVIVYFLDPKEQVNGEIYDAYCETLEKIELAVMAKTALFKRYDEKTNVL</sequence>
<evidence type="ECO:0000313" key="2">
    <source>
        <dbReference type="Proteomes" id="UP000293142"/>
    </source>
</evidence>
<gene>
    <name evidence="1" type="ORF">EYB31_02035</name>
</gene>
<accession>A0A4Q9DXE2</accession>
<evidence type="ECO:0000313" key="1">
    <source>
        <dbReference type="EMBL" id="TBL81794.1"/>
    </source>
</evidence>
<dbReference type="InterPro" id="IPR019658">
    <property type="entry name" value="DUF2515"/>
</dbReference>
<dbReference type="EMBL" id="SIRE01000002">
    <property type="protein sequence ID" value="TBL81794.1"/>
    <property type="molecule type" value="Genomic_DNA"/>
</dbReference>